<dbReference type="OrthoDB" id="3717802at2759"/>
<accession>A0A5J9UYV7</accession>
<feature type="non-terminal residue" evidence="5">
    <location>
        <position position="1"/>
    </location>
</feature>
<name>A0A5J9UYV7_9POAL</name>
<keyword evidence="2 3" id="KW-0663">Pyridoxal phosphate</keyword>
<dbReference type="PROSITE" id="PS00878">
    <property type="entry name" value="ODR_DC_2_1"/>
    <property type="match status" value="1"/>
</dbReference>
<dbReference type="Proteomes" id="UP000324897">
    <property type="component" value="Chromosome 1"/>
</dbReference>
<proteinExistence type="inferred from homology"/>
<dbReference type="Gramene" id="TVU29102">
    <property type="protein sequence ID" value="TVU29102"/>
    <property type="gene ID" value="EJB05_20651"/>
</dbReference>
<reference evidence="5 6" key="1">
    <citation type="journal article" date="2019" name="Sci. Rep.">
        <title>A high-quality genome of Eragrostis curvula grass provides insights into Poaceae evolution and supports new strategies to enhance forage quality.</title>
        <authorList>
            <person name="Carballo J."/>
            <person name="Santos B.A.C.M."/>
            <person name="Zappacosta D."/>
            <person name="Garbus I."/>
            <person name="Selva J.P."/>
            <person name="Gallo C.A."/>
            <person name="Diaz A."/>
            <person name="Albertini E."/>
            <person name="Caccamo M."/>
            <person name="Echenique V."/>
        </authorList>
    </citation>
    <scope>NUCLEOTIDE SEQUENCE [LARGE SCALE GENOMIC DNA]</scope>
    <source>
        <strain evidence="6">cv. Victoria</strain>
        <tissue evidence="5">Leaf</tissue>
    </source>
</reference>
<evidence type="ECO:0000313" key="6">
    <source>
        <dbReference type="Proteomes" id="UP000324897"/>
    </source>
</evidence>
<feature type="domain" description="Orn/DAP/Arg decarboxylase 2 N-terminal" evidence="4">
    <location>
        <begin position="99"/>
        <end position="250"/>
    </location>
</feature>
<keyword evidence="3" id="KW-0210">Decarboxylase</keyword>
<evidence type="ECO:0000256" key="2">
    <source>
        <dbReference type="ARBA" id="ARBA00022898"/>
    </source>
</evidence>
<gene>
    <name evidence="5" type="ORF">EJB05_20651</name>
</gene>
<keyword evidence="6" id="KW-1185">Reference proteome</keyword>
<dbReference type="InterPro" id="IPR029066">
    <property type="entry name" value="PLP-binding_barrel"/>
</dbReference>
<dbReference type="AlphaFoldDB" id="A0A5J9UYV7"/>
<dbReference type="Pfam" id="PF02784">
    <property type="entry name" value="Orn_Arg_deC_N"/>
    <property type="match status" value="1"/>
</dbReference>
<dbReference type="UniPathway" id="UPA00186">
    <property type="reaction ID" value="UER00284"/>
</dbReference>
<dbReference type="GO" id="GO:0006527">
    <property type="term" value="P:L-arginine catabolic process"/>
    <property type="evidence" value="ECO:0007669"/>
    <property type="project" value="InterPro"/>
</dbReference>
<protein>
    <recommendedName>
        <fullName evidence="3">Arginine decarboxylase</fullName>
        <ecNumber evidence="3">4.1.1.19</ecNumber>
    </recommendedName>
</protein>
<keyword evidence="3" id="KW-0460">Magnesium</keyword>
<organism evidence="5 6">
    <name type="scientific">Eragrostis curvula</name>
    <name type="common">weeping love grass</name>
    <dbReference type="NCBI Taxonomy" id="38414"/>
    <lineage>
        <taxon>Eukaryota</taxon>
        <taxon>Viridiplantae</taxon>
        <taxon>Streptophyta</taxon>
        <taxon>Embryophyta</taxon>
        <taxon>Tracheophyta</taxon>
        <taxon>Spermatophyta</taxon>
        <taxon>Magnoliopsida</taxon>
        <taxon>Liliopsida</taxon>
        <taxon>Poales</taxon>
        <taxon>Poaceae</taxon>
        <taxon>PACMAD clade</taxon>
        <taxon>Chloridoideae</taxon>
        <taxon>Eragrostideae</taxon>
        <taxon>Eragrostidinae</taxon>
        <taxon>Eragrostis</taxon>
    </lineage>
</organism>
<dbReference type="PANTHER" id="PTHR43295">
    <property type="entry name" value="ARGININE DECARBOXYLASE"/>
    <property type="match status" value="1"/>
</dbReference>
<dbReference type="GO" id="GO:0008792">
    <property type="term" value="F:arginine decarboxylase activity"/>
    <property type="evidence" value="ECO:0007669"/>
    <property type="project" value="UniProtKB-EC"/>
</dbReference>
<dbReference type="EMBL" id="RWGY01000011">
    <property type="protein sequence ID" value="TVU29102.1"/>
    <property type="molecule type" value="Genomic_DNA"/>
</dbReference>
<dbReference type="PRINTS" id="PR01180">
    <property type="entry name" value="ARGDCRBXLASE"/>
</dbReference>
<comment type="cofactor">
    <cofactor evidence="1 3">
        <name>pyridoxal 5'-phosphate</name>
        <dbReference type="ChEBI" id="CHEBI:597326"/>
    </cofactor>
</comment>
<keyword evidence="3" id="KW-0745">Spermidine biosynthesis</keyword>
<dbReference type="InterPro" id="IPR022644">
    <property type="entry name" value="De-COase2_N"/>
</dbReference>
<dbReference type="PANTHER" id="PTHR43295:SF2">
    <property type="entry name" value="ARGININE DECARBOXYLASE 2"/>
    <property type="match status" value="1"/>
</dbReference>
<dbReference type="SUPFAM" id="SSF51419">
    <property type="entry name" value="PLP-binding barrel"/>
    <property type="match status" value="1"/>
</dbReference>
<evidence type="ECO:0000313" key="5">
    <source>
        <dbReference type="EMBL" id="TVU29102.1"/>
    </source>
</evidence>
<comment type="caution">
    <text evidence="5">The sequence shown here is derived from an EMBL/GenBank/DDBJ whole genome shotgun (WGS) entry which is preliminary data.</text>
</comment>
<comment type="cofactor">
    <cofactor evidence="3">
        <name>Mg(2+)</name>
        <dbReference type="ChEBI" id="CHEBI:18420"/>
    </cofactor>
</comment>
<dbReference type="EC" id="4.1.1.19" evidence="3"/>
<comment type="catalytic activity">
    <reaction evidence="3">
        <text>L-arginine + H(+) = agmatine + CO2</text>
        <dbReference type="Rhea" id="RHEA:17641"/>
        <dbReference type="ChEBI" id="CHEBI:15378"/>
        <dbReference type="ChEBI" id="CHEBI:16526"/>
        <dbReference type="ChEBI" id="CHEBI:32682"/>
        <dbReference type="ChEBI" id="CHEBI:58145"/>
        <dbReference type="EC" id="4.1.1.19"/>
    </reaction>
</comment>
<evidence type="ECO:0000259" key="4">
    <source>
        <dbReference type="Pfam" id="PF02784"/>
    </source>
</evidence>
<evidence type="ECO:0000256" key="1">
    <source>
        <dbReference type="ARBA" id="ARBA00001933"/>
    </source>
</evidence>
<comment type="similarity">
    <text evidence="3">Belongs to the Orn/Lys/Arg decarboxylase class-II family. SpeA subfamily.</text>
</comment>
<dbReference type="GO" id="GO:0008295">
    <property type="term" value="P:spermidine biosynthetic process"/>
    <property type="evidence" value="ECO:0007669"/>
    <property type="project" value="UniProtKB-KW"/>
</dbReference>
<dbReference type="InterPro" id="IPR022653">
    <property type="entry name" value="De-COase2_pyr-phos_BS"/>
</dbReference>
<dbReference type="Gene3D" id="3.20.20.10">
    <property type="entry name" value="Alanine racemase"/>
    <property type="match status" value="1"/>
</dbReference>
<dbReference type="InterPro" id="IPR002985">
    <property type="entry name" value="Arg_decrbxlase"/>
</dbReference>
<evidence type="ECO:0000256" key="3">
    <source>
        <dbReference type="RuleBase" id="RU003740"/>
    </source>
</evidence>
<keyword evidence="3" id="KW-0456">Lyase</keyword>
<dbReference type="InterPro" id="IPR009006">
    <property type="entry name" value="Ala_racemase/Decarboxylase_C"/>
</dbReference>
<dbReference type="Gene3D" id="2.40.37.10">
    <property type="entry name" value="Lyase, Ornithine Decarboxylase, Chain A, domain 1"/>
    <property type="match status" value="1"/>
</dbReference>
<comment type="pathway">
    <text evidence="3">Amine and polyamine biosynthesis; agmatine biosynthesis; agmatine from L-arginine: step 1/1.</text>
</comment>
<sequence>MGKYDFLFLSNLYIMDEVLFNMAKNYGELYNVLGWGDPYFAVNAEGHLCAKPNGRETEPGKEIDVHSVIVKALAATTNDKKKVQFPMILRFPDVLKHRIESLHSAFDSAIRNSGYKSKYQGVFPIKVNQNKAVVQDMVEFGYEKRYGLEAGSKPELLIAMSCLTKAQPGAYLICNGYKDADYIALALSARAMGLNAIIVLEMEEELDIVIEQSNRLGVEPVIGVRAKLLTKIPGHFGSTAGKHGKFGMLAEKIYGPGWPRSSRGWASCTGSSCCTSTWGP</sequence>